<comment type="caution">
    <text evidence="2">The sequence shown here is derived from an EMBL/GenBank/DDBJ whole genome shotgun (WGS) entry which is preliminary data.</text>
</comment>
<name>A0A8T0Q5Z3_PANVG</name>
<accession>A0A8T0Q5Z3</accession>
<protein>
    <submittedName>
        <fullName evidence="2">Uncharacterized protein</fullName>
    </submittedName>
</protein>
<sequence length="120" mass="12958">MAGSGRRVPRPRACWSLRRCHRQSSRYIHSAQPPPLPDFSRHPLPLPAPPLRPNRRRRSRPRPPRAATPAASRVFAGQSTSANRRIAGHVARSGAVHSAAGAITPKNPAASPPTKPAQPV</sequence>
<feature type="compositionally biased region" description="Pro residues" evidence="1">
    <location>
        <begin position="110"/>
        <end position="120"/>
    </location>
</feature>
<evidence type="ECO:0000313" key="2">
    <source>
        <dbReference type="EMBL" id="KAG2568099.1"/>
    </source>
</evidence>
<gene>
    <name evidence="2" type="ORF">PVAP13_7NG291248</name>
</gene>
<dbReference type="Proteomes" id="UP000823388">
    <property type="component" value="Chromosome 7N"/>
</dbReference>
<organism evidence="2 3">
    <name type="scientific">Panicum virgatum</name>
    <name type="common">Blackwell switchgrass</name>
    <dbReference type="NCBI Taxonomy" id="38727"/>
    <lineage>
        <taxon>Eukaryota</taxon>
        <taxon>Viridiplantae</taxon>
        <taxon>Streptophyta</taxon>
        <taxon>Embryophyta</taxon>
        <taxon>Tracheophyta</taxon>
        <taxon>Spermatophyta</taxon>
        <taxon>Magnoliopsida</taxon>
        <taxon>Liliopsida</taxon>
        <taxon>Poales</taxon>
        <taxon>Poaceae</taxon>
        <taxon>PACMAD clade</taxon>
        <taxon>Panicoideae</taxon>
        <taxon>Panicodae</taxon>
        <taxon>Paniceae</taxon>
        <taxon>Panicinae</taxon>
        <taxon>Panicum</taxon>
        <taxon>Panicum sect. Hiantes</taxon>
    </lineage>
</organism>
<reference evidence="2" key="1">
    <citation type="submission" date="2020-05" db="EMBL/GenBank/DDBJ databases">
        <title>WGS assembly of Panicum virgatum.</title>
        <authorList>
            <person name="Lovell J.T."/>
            <person name="Jenkins J."/>
            <person name="Shu S."/>
            <person name="Juenger T.E."/>
            <person name="Schmutz J."/>
        </authorList>
    </citation>
    <scope>NUCLEOTIDE SEQUENCE</scope>
    <source>
        <strain evidence="2">AP13</strain>
    </source>
</reference>
<feature type="region of interest" description="Disordered" evidence="1">
    <location>
        <begin position="20"/>
        <end position="120"/>
    </location>
</feature>
<feature type="compositionally biased region" description="Basic residues" evidence="1">
    <location>
        <begin position="53"/>
        <end position="63"/>
    </location>
</feature>
<dbReference type="EMBL" id="CM029050">
    <property type="protein sequence ID" value="KAG2568099.1"/>
    <property type="molecule type" value="Genomic_DNA"/>
</dbReference>
<evidence type="ECO:0000256" key="1">
    <source>
        <dbReference type="SAM" id="MobiDB-lite"/>
    </source>
</evidence>
<dbReference type="AlphaFoldDB" id="A0A8T0Q5Z3"/>
<evidence type="ECO:0000313" key="3">
    <source>
        <dbReference type="Proteomes" id="UP000823388"/>
    </source>
</evidence>
<proteinExistence type="predicted"/>
<keyword evidence="3" id="KW-1185">Reference proteome</keyword>